<accession>A0A6E8VQB7</accession>
<feature type="region of interest" description="Disordered" evidence="1">
    <location>
        <begin position="25"/>
        <end position="59"/>
    </location>
</feature>
<reference evidence="3" key="2">
    <citation type="submission" date="2020-05" db="UniProtKB">
        <authorList>
            <consortium name="EnsemblMetazoa"/>
        </authorList>
    </citation>
    <scope>IDENTIFICATION</scope>
    <source>
        <strain evidence="3">Ngousso</strain>
    </source>
</reference>
<evidence type="ECO:0000313" key="3">
    <source>
        <dbReference type="EnsemblMetazoa" id="ACON006494-PA"/>
    </source>
</evidence>
<protein>
    <submittedName>
        <fullName evidence="3">Uncharacterized protein</fullName>
    </submittedName>
</protein>
<evidence type="ECO:0000313" key="4">
    <source>
        <dbReference type="Proteomes" id="UP001105220"/>
    </source>
</evidence>
<dbReference type="Proteomes" id="UP001105220">
    <property type="component" value="Unplaced"/>
</dbReference>
<keyword evidence="2" id="KW-0732">Signal</keyword>
<proteinExistence type="predicted"/>
<feature type="chain" id="PRO_5026325699" evidence="2">
    <location>
        <begin position="19"/>
        <end position="91"/>
    </location>
</feature>
<evidence type="ECO:0000256" key="1">
    <source>
        <dbReference type="SAM" id="MobiDB-lite"/>
    </source>
</evidence>
<keyword evidence="4" id="KW-1185">Reference proteome</keyword>
<reference key="1">
    <citation type="journal article" date="2019" name="Genes (Basel)">
        <title>A High-Quality De novo Genome Assembly from a Single Mosquito Using PacBio Sequencing.</title>
        <authorList>
            <person name="Kingan S.B."/>
            <person name="Heaton H."/>
            <person name="Cudini J."/>
            <person name="Lambert C.C."/>
            <person name="Baybayan P."/>
            <person name="Galvin B.D."/>
            <person name="Durbin R."/>
            <person name="Korlach J."/>
            <person name="Lawniczak M.K.N."/>
        </authorList>
    </citation>
    <scope>NUCLEOTIDE SEQUENCE [LARGE SCALE GENOMIC DNA]</scope>
    <source>
        <strain>Mali-NIH</strain>
    </source>
</reference>
<feature type="compositionally biased region" description="Basic and acidic residues" evidence="1">
    <location>
        <begin position="40"/>
        <end position="58"/>
    </location>
</feature>
<dbReference type="EnsemblMetazoa" id="ACON006494-RA">
    <property type="protein sequence ID" value="ACON006494-PA"/>
    <property type="gene ID" value="ACON006494"/>
</dbReference>
<organism evidence="3 4">
    <name type="scientific">Anopheles coluzzii</name>
    <name type="common">African malaria mosquito</name>
    <dbReference type="NCBI Taxonomy" id="1518534"/>
    <lineage>
        <taxon>Eukaryota</taxon>
        <taxon>Metazoa</taxon>
        <taxon>Ecdysozoa</taxon>
        <taxon>Arthropoda</taxon>
        <taxon>Hexapoda</taxon>
        <taxon>Insecta</taxon>
        <taxon>Pterygota</taxon>
        <taxon>Neoptera</taxon>
        <taxon>Endopterygota</taxon>
        <taxon>Diptera</taxon>
        <taxon>Nematocera</taxon>
        <taxon>Culicoidea</taxon>
        <taxon>Culicidae</taxon>
        <taxon>Anophelinae</taxon>
        <taxon>Anopheles</taxon>
    </lineage>
</organism>
<sequence>MKFLTITLLVCLLSVVCCEEASTAAEKEQATTEASDSEEAAGKADLEKDDGPKDKPDIDPVDFLVDVIKNGMKRVSGFRDAISVLPFSFSG</sequence>
<dbReference type="AlphaFoldDB" id="A0A6E8VQB7"/>
<feature type="signal peptide" evidence="2">
    <location>
        <begin position="1"/>
        <end position="18"/>
    </location>
</feature>
<name>A0A6E8VQB7_ANOCL</name>
<evidence type="ECO:0000256" key="2">
    <source>
        <dbReference type="SAM" id="SignalP"/>
    </source>
</evidence>